<reference evidence="2 3" key="1">
    <citation type="submission" date="2024-01" db="EMBL/GenBank/DDBJ databases">
        <title>Comparative genomics of Cryptococcus and Kwoniella reveals pathogenesis evolution and contrasting modes of karyotype evolution via chromosome fusion or intercentromeric recombination.</title>
        <authorList>
            <person name="Coelho M.A."/>
            <person name="David-Palma M."/>
            <person name="Shea T."/>
            <person name="Bowers K."/>
            <person name="McGinley-Smith S."/>
            <person name="Mohammad A.W."/>
            <person name="Gnirke A."/>
            <person name="Yurkov A.M."/>
            <person name="Nowrousian M."/>
            <person name="Sun S."/>
            <person name="Cuomo C.A."/>
            <person name="Heitman J."/>
        </authorList>
    </citation>
    <scope>NUCLEOTIDE SEQUENCE [LARGE SCALE GENOMIC DNA]</scope>
    <source>
        <strain evidence="2">CBS 11374</strain>
    </source>
</reference>
<dbReference type="RefSeq" id="XP_062789608.1">
    <property type="nucleotide sequence ID" value="XM_062933557.1"/>
</dbReference>
<protein>
    <submittedName>
        <fullName evidence="2">Uncharacterized protein</fullName>
    </submittedName>
</protein>
<feature type="compositionally biased region" description="Pro residues" evidence="1">
    <location>
        <begin position="70"/>
        <end position="80"/>
    </location>
</feature>
<feature type="compositionally biased region" description="Low complexity" evidence="1">
    <location>
        <begin position="37"/>
        <end position="67"/>
    </location>
</feature>
<keyword evidence="3" id="KW-1185">Reference proteome</keyword>
<feature type="compositionally biased region" description="Polar residues" evidence="1">
    <location>
        <begin position="20"/>
        <end position="36"/>
    </location>
</feature>
<sequence length="130" mass="15109">MLVHPTPPMQPRLPPIRPRTFSSPQHHNYSTSISGPNHNQSNQLQIQNQHQHQHQQQNQQLTQFHVQSPLAPPPPPPPPFFRRTSSLRDPQPSDSRSPSLIESEQDEDEFMAHQTRSVRRKVSRKKDEKL</sequence>
<organism evidence="2 3">
    <name type="scientific">Kwoniella shivajii</name>
    <dbReference type="NCBI Taxonomy" id="564305"/>
    <lineage>
        <taxon>Eukaryota</taxon>
        <taxon>Fungi</taxon>
        <taxon>Dikarya</taxon>
        <taxon>Basidiomycota</taxon>
        <taxon>Agaricomycotina</taxon>
        <taxon>Tremellomycetes</taxon>
        <taxon>Tremellales</taxon>
        <taxon>Cryptococcaceae</taxon>
        <taxon>Kwoniella</taxon>
    </lineage>
</organism>
<feature type="region of interest" description="Disordered" evidence="1">
    <location>
        <begin position="1"/>
        <end position="130"/>
    </location>
</feature>
<evidence type="ECO:0000313" key="3">
    <source>
        <dbReference type="Proteomes" id="UP001329825"/>
    </source>
</evidence>
<gene>
    <name evidence="2" type="ORF">IL334_001804</name>
</gene>
<dbReference type="Proteomes" id="UP001329825">
    <property type="component" value="Chromosome 2"/>
</dbReference>
<feature type="compositionally biased region" description="Pro residues" evidence="1">
    <location>
        <begin position="1"/>
        <end position="17"/>
    </location>
</feature>
<feature type="compositionally biased region" description="Low complexity" evidence="1">
    <location>
        <begin position="87"/>
        <end position="100"/>
    </location>
</feature>
<accession>A0ABZ1CSY1</accession>
<proteinExistence type="predicted"/>
<evidence type="ECO:0000256" key="1">
    <source>
        <dbReference type="SAM" id="MobiDB-lite"/>
    </source>
</evidence>
<dbReference type="EMBL" id="CP141882">
    <property type="protein sequence ID" value="WRT64868.1"/>
    <property type="molecule type" value="Genomic_DNA"/>
</dbReference>
<evidence type="ECO:0000313" key="2">
    <source>
        <dbReference type="EMBL" id="WRT64868.1"/>
    </source>
</evidence>
<name>A0ABZ1CSY1_9TREE</name>
<dbReference type="GeneID" id="87953935"/>